<comment type="caution">
    <text evidence="9">The sequence shown here is derived from an EMBL/GenBank/DDBJ whole genome shotgun (WGS) entry which is preliminary data.</text>
</comment>
<dbReference type="EC" id="1.14.13.83" evidence="9"/>
<dbReference type="Gene3D" id="3.90.480.10">
    <property type="entry name" value="Sulfite Reductase Hemoprotein,Domain 2"/>
    <property type="match status" value="1"/>
</dbReference>
<accession>A0ABX0YCD3</accession>
<keyword evidence="2" id="KW-0349">Heme</keyword>
<organism evidence="9 10">
    <name type="scientific">Pseudomonas quercus</name>
    <dbReference type="NCBI Taxonomy" id="2722792"/>
    <lineage>
        <taxon>Bacteria</taxon>
        <taxon>Pseudomonadati</taxon>
        <taxon>Pseudomonadota</taxon>
        <taxon>Gammaproteobacteria</taxon>
        <taxon>Pseudomonadales</taxon>
        <taxon>Pseudomonadaceae</taxon>
        <taxon>Pseudomonas</taxon>
    </lineage>
</organism>
<evidence type="ECO:0000256" key="4">
    <source>
        <dbReference type="ARBA" id="ARBA00023002"/>
    </source>
</evidence>
<keyword evidence="10" id="KW-1185">Reference proteome</keyword>
<dbReference type="InterPro" id="IPR005117">
    <property type="entry name" value="NiRdtase/SiRdtase_haem-b_fer"/>
</dbReference>
<dbReference type="EMBL" id="JAAVJI010000003">
    <property type="protein sequence ID" value="NJP00557.1"/>
    <property type="molecule type" value="Genomic_DNA"/>
</dbReference>
<dbReference type="InterPro" id="IPR006067">
    <property type="entry name" value="NO2/SO3_Rdtase_4Fe4S_dom"/>
</dbReference>
<evidence type="ECO:0000256" key="2">
    <source>
        <dbReference type="ARBA" id="ARBA00022617"/>
    </source>
</evidence>
<sequence>MNKPLPAPLPAALPRTSACPGLLRIVAARDGGLCRIKLPGGVITAAGAEAVADAARQFGNGSVELTNRANVQLRGITPANQDRLIALVMAAGLGPASAGADDVRNLMLSPMAGLDPSAALDTRPLAAELLQALEQRPHYHQLSPKFALQLDGGEALAELQHAHDLWLSPLWLHEELHLALGLASAIGNSLPVAAVPFRQGVALGLAVLDRFLALAGPAPGRMREVLEHYPASALLEGLDVYQGPFGALPPRVVPPALGLHLQKQAGQVSVGVSPALGRLPADALSALARLCCEVAQGELRLTPWQGVIIPGVAKAQAQAVQAQAQAMGLLVDHRQPLAGLVACTGSAGCQRGLADTKADARQLATLLGRAVPVHLTGCTRSCAYPSVAPMTLLAVSPGRYDLFSRDPHLPGFGRPLGQDLTVQDAAMHIAACSRSTFDD</sequence>
<dbReference type="InterPro" id="IPR051329">
    <property type="entry name" value="NIR_SIR_4Fe-4S"/>
</dbReference>
<dbReference type="Gene3D" id="3.30.413.10">
    <property type="entry name" value="Sulfite Reductase Hemoprotein, domain 1"/>
    <property type="match status" value="2"/>
</dbReference>
<dbReference type="NCBIfam" id="TIGR02435">
    <property type="entry name" value="CobG"/>
    <property type="match status" value="1"/>
</dbReference>
<keyword evidence="5" id="KW-0408">Iron</keyword>
<protein>
    <submittedName>
        <fullName evidence="9">Precorrin-3B synthase</fullName>
        <ecNumber evidence="9">1.14.13.83</ecNumber>
    </submittedName>
</protein>
<dbReference type="InterPro" id="IPR036136">
    <property type="entry name" value="Nit/Sulf_reduc_fer-like_dom_sf"/>
</dbReference>
<gene>
    <name evidence="9" type="primary">cobG</name>
    <name evidence="9" type="ORF">HBH25_06750</name>
</gene>
<dbReference type="InterPro" id="IPR012798">
    <property type="entry name" value="Cbl_synth_CobG-like"/>
</dbReference>
<evidence type="ECO:0000259" key="7">
    <source>
        <dbReference type="Pfam" id="PF01077"/>
    </source>
</evidence>
<reference evidence="9 10" key="1">
    <citation type="submission" date="2020-03" db="EMBL/GenBank/DDBJ databases">
        <authorList>
            <person name="Wang L."/>
            <person name="He N."/>
            <person name="Li Y."/>
            <person name="Fang Y."/>
            <person name="Zhang F."/>
        </authorList>
    </citation>
    <scope>NUCLEOTIDE SEQUENCE [LARGE SCALE GENOMIC DNA]</scope>
    <source>
        <strain evidence="10">hsmgli-8</strain>
    </source>
</reference>
<proteinExistence type="predicted"/>
<dbReference type="SUPFAM" id="SSF55124">
    <property type="entry name" value="Nitrite/Sulfite reductase N-terminal domain-like"/>
    <property type="match status" value="2"/>
</dbReference>
<dbReference type="PANTHER" id="PTHR32439">
    <property type="entry name" value="FERREDOXIN--NITRITE REDUCTASE, CHLOROPLASTIC"/>
    <property type="match status" value="1"/>
</dbReference>
<evidence type="ECO:0000259" key="8">
    <source>
        <dbReference type="Pfam" id="PF03460"/>
    </source>
</evidence>
<dbReference type="RefSeq" id="WP_168082803.1">
    <property type="nucleotide sequence ID" value="NZ_JAAVJI010000003.1"/>
</dbReference>
<evidence type="ECO:0000256" key="3">
    <source>
        <dbReference type="ARBA" id="ARBA00022723"/>
    </source>
</evidence>
<dbReference type="Proteomes" id="UP000746535">
    <property type="component" value="Unassembled WGS sequence"/>
</dbReference>
<keyword evidence="4 9" id="KW-0560">Oxidoreductase</keyword>
<keyword evidence="3" id="KW-0479">Metal-binding</keyword>
<feature type="domain" description="Nitrite/Sulfite reductase ferredoxin-like" evidence="8">
    <location>
        <begin position="29"/>
        <end position="88"/>
    </location>
</feature>
<name>A0ABX0YCD3_9PSED</name>
<evidence type="ECO:0000256" key="5">
    <source>
        <dbReference type="ARBA" id="ARBA00023004"/>
    </source>
</evidence>
<dbReference type="Pfam" id="PF03460">
    <property type="entry name" value="NIR_SIR_ferr"/>
    <property type="match status" value="2"/>
</dbReference>
<dbReference type="SUPFAM" id="SSF56014">
    <property type="entry name" value="Nitrite and sulphite reductase 4Fe-4S domain-like"/>
    <property type="match status" value="2"/>
</dbReference>
<dbReference type="GO" id="GO:0043818">
    <property type="term" value="F:precorrin-3B synthase activity"/>
    <property type="evidence" value="ECO:0007669"/>
    <property type="project" value="UniProtKB-EC"/>
</dbReference>
<evidence type="ECO:0000256" key="1">
    <source>
        <dbReference type="ARBA" id="ARBA00022485"/>
    </source>
</evidence>
<feature type="domain" description="Nitrite/Sulfite reductase ferredoxin-like" evidence="8">
    <location>
        <begin position="260"/>
        <end position="326"/>
    </location>
</feature>
<dbReference type="Pfam" id="PF01077">
    <property type="entry name" value="NIR_SIR"/>
    <property type="match status" value="1"/>
</dbReference>
<evidence type="ECO:0000313" key="10">
    <source>
        <dbReference type="Proteomes" id="UP000746535"/>
    </source>
</evidence>
<dbReference type="InterPro" id="IPR045854">
    <property type="entry name" value="NO2/SO3_Rdtase_4Fe4S_sf"/>
</dbReference>
<keyword evidence="6" id="KW-0411">Iron-sulfur</keyword>
<dbReference type="PANTHER" id="PTHR32439:SF9">
    <property type="entry name" value="BLR3264 PROTEIN"/>
    <property type="match status" value="1"/>
</dbReference>
<keyword evidence="1" id="KW-0004">4Fe-4S</keyword>
<evidence type="ECO:0000256" key="6">
    <source>
        <dbReference type="ARBA" id="ARBA00023014"/>
    </source>
</evidence>
<feature type="domain" description="Nitrite/sulphite reductase 4Fe-4S" evidence="7">
    <location>
        <begin position="100"/>
        <end position="197"/>
    </location>
</feature>
<evidence type="ECO:0000313" key="9">
    <source>
        <dbReference type="EMBL" id="NJP00557.1"/>
    </source>
</evidence>